<evidence type="ECO:0000313" key="2">
    <source>
        <dbReference type="Proteomes" id="UP001139971"/>
    </source>
</evidence>
<dbReference type="InterPro" id="IPR029063">
    <property type="entry name" value="SAM-dependent_MTases_sf"/>
</dbReference>
<comment type="caution">
    <text evidence="1">The sequence shown here is derived from an EMBL/GenBank/DDBJ whole genome shotgun (WGS) entry which is preliminary data.</text>
</comment>
<dbReference type="PANTHER" id="PTHR43832:SF1">
    <property type="entry name" value="S-ADENOSYL-L-METHIONINE-DEPENDENT METHYLTRANSFERASES SUPERFAMILY PROTEIN"/>
    <property type="match status" value="1"/>
</dbReference>
<name>A0A9X4BH92_9GAMM</name>
<protein>
    <submittedName>
        <fullName evidence="1">Cyclopropane-fatty-acyl-phospholipid synthase</fullName>
    </submittedName>
</protein>
<dbReference type="RefSeq" id="WP_272841817.1">
    <property type="nucleotide sequence ID" value="NZ_JAOVZO020000003.1"/>
</dbReference>
<proteinExistence type="predicted"/>
<dbReference type="Gene3D" id="3.40.50.150">
    <property type="entry name" value="Vaccinia Virus protein VP39"/>
    <property type="match status" value="1"/>
</dbReference>
<keyword evidence="2" id="KW-1185">Reference proteome</keyword>
<dbReference type="FunFam" id="3.40.50.150:FF:000554">
    <property type="entry name" value="Cation-transporting ATPase"/>
    <property type="match status" value="1"/>
</dbReference>
<gene>
    <name evidence="1" type="ORF">OD750_005960</name>
</gene>
<dbReference type="PANTHER" id="PTHR43832">
    <property type="match status" value="1"/>
</dbReference>
<dbReference type="AlphaFoldDB" id="A0A9X4BH92"/>
<organism evidence="1 2">
    <name type="scientific">Tahibacter soli</name>
    <dbReference type="NCBI Taxonomy" id="2983605"/>
    <lineage>
        <taxon>Bacteria</taxon>
        <taxon>Pseudomonadati</taxon>
        <taxon>Pseudomonadota</taxon>
        <taxon>Gammaproteobacteria</taxon>
        <taxon>Lysobacterales</taxon>
        <taxon>Rhodanobacteraceae</taxon>
        <taxon>Tahibacter</taxon>
    </lineage>
</organism>
<evidence type="ECO:0000313" key="1">
    <source>
        <dbReference type="EMBL" id="MDC8012088.1"/>
    </source>
</evidence>
<accession>A0A9X4BH92</accession>
<dbReference type="Pfam" id="PF02353">
    <property type="entry name" value="CMAS"/>
    <property type="match status" value="1"/>
</dbReference>
<dbReference type="CDD" id="cd02440">
    <property type="entry name" value="AdoMet_MTases"/>
    <property type="match status" value="1"/>
</dbReference>
<dbReference type="EMBL" id="JAOVZO020000003">
    <property type="protein sequence ID" value="MDC8012088.1"/>
    <property type="molecule type" value="Genomic_DNA"/>
</dbReference>
<reference evidence="1" key="1">
    <citation type="submission" date="2023-02" db="EMBL/GenBank/DDBJ databases">
        <title>Tahibacter soli sp. nov. isolated from soil.</title>
        <authorList>
            <person name="Baek J.H."/>
            <person name="Lee J.K."/>
            <person name="Choi D.G."/>
            <person name="Jeon C.O."/>
        </authorList>
    </citation>
    <scope>NUCLEOTIDE SEQUENCE</scope>
    <source>
        <strain evidence="1">BL</strain>
    </source>
</reference>
<sequence>MTHSANAALRQLAKDRPAAGLLGLCERGYLPDAMTRLGIRRRCAQRLREEREGGDEAVRARFEARLAELDRSPLALHTDAANEQHYELPARFFELCLGPRLKYSSAYYPRGDETLAQAEDAMLALYGERAGLADGQEILELGCGWGSLTLWMAQRHPYARITAVSNSRPQREFIEARCRALGIDNVAVITQDVNRLTLDAARYDRAVSIEMFEHMRNYRTLLARIASWLAPGGNLFVHIFCHRDLMYPFETAGDDNWMGRHFFTGGLMPSVATLSRFQHDLALDAQWELSGLHYRNTANHWLANQDAHRGEVLKVLEAAYGRAGAALWAQRWRMFWMSCAELFGYRNGEEWKVAHYRFAKR</sequence>
<dbReference type="Proteomes" id="UP001139971">
    <property type="component" value="Unassembled WGS sequence"/>
</dbReference>
<dbReference type="SUPFAM" id="SSF53335">
    <property type="entry name" value="S-adenosyl-L-methionine-dependent methyltransferases"/>
    <property type="match status" value="1"/>
</dbReference>